<protein>
    <recommendedName>
        <fullName evidence="3">CdiI immunity protein domain-containing protein</fullName>
    </recommendedName>
</protein>
<gene>
    <name evidence="1" type="ORF">CKO28_08915</name>
</gene>
<keyword evidence="2" id="KW-1185">Reference proteome</keyword>
<accession>A0ABS1DDW5</accession>
<evidence type="ECO:0008006" key="3">
    <source>
        <dbReference type="Google" id="ProtNLM"/>
    </source>
</evidence>
<organism evidence="1 2">
    <name type="scientific">Rhodovibrio sodomensis</name>
    <dbReference type="NCBI Taxonomy" id="1088"/>
    <lineage>
        <taxon>Bacteria</taxon>
        <taxon>Pseudomonadati</taxon>
        <taxon>Pseudomonadota</taxon>
        <taxon>Alphaproteobacteria</taxon>
        <taxon>Rhodospirillales</taxon>
        <taxon>Rhodovibrionaceae</taxon>
        <taxon>Rhodovibrio</taxon>
    </lineage>
</organism>
<evidence type="ECO:0000313" key="1">
    <source>
        <dbReference type="EMBL" id="MBK1668156.1"/>
    </source>
</evidence>
<comment type="caution">
    <text evidence="1">The sequence shown here is derived from an EMBL/GenBank/DDBJ whole genome shotgun (WGS) entry which is preliminary data.</text>
</comment>
<evidence type="ECO:0000313" key="2">
    <source>
        <dbReference type="Proteomes" id="UP001296873"/>
    </source>
</evidence>
<reference evidence="1 2" key="1">
    <citation type="journal article" date="2020" name="Microorganisms">
        <title>Osmotic Adaptation and Compatible Solute Biosynthesis of Phototrophic Bacteria as Revealed from Genome Analyses.</title>
        <authorList>
            <person name="Imhoff J.F."/>
            <person name="Rahn T."/>
            <person name="Kunzel S."/>
            <person name="Keller A."/>
            <person name="Neulinger S.C."/>
        </authorList>
    </citation>
    <scope>NUCLEOTIDE SEQUENCE [LARGE SCALE GENOMIC DNA]</scope>
    <source>
        <strain evidence="1 2">DSM 9895</strain>
    </source>
</reference>
<proteinExistence type="predicted"/>
<name>A0ABS1DDW5_9PROT</name>
<dbReference type="Proteomes" id="UP001296873">
    <property type="component" value="Unassembled WGS sequence"/>
</dbReference>
<dbReference type="RefSeq" id="WP_200340330.1">
    <property type="nucleotide sequence ID" value="NZ_NRRL01000018.1"/>
</dbReference>
<sequence length="104" mass="11695">MLTPTHPAYDLVKDGAAATREMDDFYNTHCDELTPELEQRAWEREKAVFDAIDTLLHSMPAHTPEELAQGIETLSTPPSGRPEFLLFAHAMRRAVAGQMIGRFL</sequence>
<dbReference type="EMBL" id="NRRL01000018">
    <property type="protein sequence ID" value="MBK1668156.1"/>
    <property type="molecule type" value="Genomic_DNA"/>
</dbReference>